<dbReference type="Gene3D" id="3.40.50.720">
    <property type="entry name" value="NAD(P)-binding Rossmann-like Domain"/>
    <property type="match status" value="1"/>
</dbReference>
<evidence type="ECO:0000313" key="3">
    <source>
        <dbReference type="Proteomes" id="UP000823960"/>
    </source>
</evidence>
<reference evidence="2" key="1">
    <citation type="submission" date="2020-10" db="EMBL/GenBank/DDBJ databases">
        <authorList>
            <person name="Gilroy R."/>
        </authorList>
    </citation>
    <scope>NUCLEOTIDE SEQUENCE</scope>
    <source>
        <strain evidence="2">1370</strain>
    </source>
</reference>
<dbReference type="GO" id="GO:0008641">
    <property type="term" value="F:ubiquitin-like modifier activating enzyme activity"/>
    <property type="evidence" value="ECO:0007669"/>
    <property type="project" value="InterPro"/>
</dbReference>
<dbReference type="InterPro" id="IPR000594">
    <property type="entry name" value="ThiF_NAD_FAD-bd"/>
</dbReference>
<dbReference type="AlphaFoldDB" id="A0A9D1T447"/>
<protein>
    <submittedName>
        <fullName evidence="2">tRNA threonylcarbamoyladenosine dehydratase</fullName>
    </submittedName>
</protein>
<dbReference type="GO" id="GO:0061504">
    <property type="term" value="P:cyclic threonylcarbamoyladenosine biosynthetic process"/>
    <property type="evidence" value="ECO:0007669"/>
    <property type="project" value="TreeGrafter"/>
</dbReference>
<sequence>MDERFQRSLPLLGRAGLERLFGSHVAVFGIGGVGGQVCECLARSGVGELTLFDSDRVTVTNLNRQIIALESSLGEPKVLAMKKRLLDINPGIKINAVEVFYSPGNADSYPLSGYDCIADCIDSVDSKLELISRADAAGVPIISAMGAGNKLDPTRLRVADIYSTSVCPLARVVRSRLKRLGIKALKTVFSDEPPIIPWEELRDETGRRVPASCQFVPSAMGIIIAREIVTDIIS</sequence>
<dbReference type="Proteomes" id="UP000823960">
    <property type="component" value="Unassembled WGS sequence"/>
</dbReference>
<dbReference type="EMBL" id="DVOL01000079">
    <property type="protein sequence ID" value="HIV11140.1"/>
    <property type="molecule type" value="Genomic_DNA"/>
</dbReference>
<evidence type="ECO:0000313" key="2">
    <source>
        <dbReference type="EMBL" id="HIV11140.1"/>
    </source>
</evidence>
<dbReference type="InterPro" id="IPR035985">
    <property type="entry name" value="Ubiquitin-activating_enz"/>
</dbReference>
<evidence type="ECO:0000259" key="1">
    <source>
        <dbReference type="Pfam" id="PF00899"/>
    </source>
</evidence>
<feature type="domain" description="THIF-type NAD/FAD binding fold" evidence="1">
    <location>
        <begin position="7"/>
        <end position="152"/>
    </location>
</feature>
<proteinExistence type="predicted"/>
<reference evidence="2" key="2">
    <citation type="journal article" date="2021" name="PeerJ">
        <title>Extensive microbial diversity within the chicken gut microbiome revealed by metagenomics and culture.</title>
        <authorList>
            <person name="Gilroy R."/>
            <person name="Ravi A."/>
            <person name="Getino M."/>
            <person name="Pursley I."/>
            <person name="Horton D.L."/>
            <person name="Alikhan N.F."/>
            <person name="Baker D."/>
            <person name="Gharbi K."/>
            <person name="Hall N."/>
            <person name="Watson M."/>
            <person name="Adriaenssens E.M."/>
            <person name="Foster-Nyarko E."/>
            <person name="Jarju S."/>
            <person name="Secka A."/>
            <person name="Antonio M."/>
            <person name="Oren A."/>
            <person name="Chaudhuri R.R."/>
            <person name="La Ragione R."/>
            <person name="Hildebrand F."/>
            <person name="Pallen M.J."/>
        </authorList>
    </citation>
    <scope>NUCLEOTIDE SEQUENCE</scope>
    <source>
        <strain evidence="2">1370</strain>
    </source>
</reference>
<accession>A0A9D1T447</accession>
<name>A0A9D1T447_9FIRM</name>
<organism evidence="2 3">
    <name type="scientific">Candidatus Faeciplasma avium</name>
    <dbReference type="NCBI Taxonomy" id="2840798"/>
    <lineage>
        <taxon>Bacteria</taxon>
        <taxon>Bacillati</taxon>
        <taxon>Bacillota</taxon>
        <taxon>Clostridia</taxon>
        <taxon>Eubacteriales</taxon>
        <taxon>Oscillospiraceae</taxon>
        <taxon>Oscillospiraceae incertae sedis</taxon>
        <taxon>Candidatus Faeciplasma</taxon>
    </lineage>
</organism>
<dbReference type="SUPFAM" id="SSF69572">
    <property type="entry name" value="Activating enzymes of the ubiquitin-like proteins"/>
    <property type="match status" value="1"/>
</dbReference>
<dbReference type="CDD" id="cd00755">
    <property type="entry name" value="YgdL_like"/>
    <property type="match status" value="1"/>
</dbReference>
<dbReference type="PANTHER" id="PTHR43267">
    <property type="entry name" value="TRNA THREONYLCARBAMOYLADENOSINE DEHYDRATASE"/>
    <property type="match status" value="1"/>
</dbReference>
<dbReference type="PANTHER" id="PTHR43267:SF1">
    <property type="entry name" value="TRNA THREONYLCARBAMOYLADENOSINE DEHYDRATASE"/>
    <property type="match status" value="1"/>
</dbReference>
<comment type="caution">
    <text evidence="2">The sequence shown here is derived from an EMBL/GenBank/DDBJ whole genome shotgun (WGS) entry which is preliminary data.</text>
</comment>
<dbReference type="Pfam" id="PF00899">
    <property type="entry name" value="ThiF"/>
    <property type="match status" value="1"/>
</dbReference>
<dbReference type="GO" id="GO:0061503">
    <property type="term" value="F:tRNA threonylcarbamoyladenosine dehydratase"/>
    <property type="evidence" value="ECO:0007669"/>
    <property type="project" value="TreeGrafter"/>
</dbReference>
<gene>
    <name evidence="2" type="ORF">IAD28_05560</name>
</gene>
<dbReference type="InterPro" id="IPR045886">
    <property type="entry name" value="ThiF/MoeB/HesA"/>
</dbReference>